<sequence length="77" mass="8190">MILIGSAMYIFLHFALNVGGVSGLIPLTGVPLLFISSGGSSLMSIMSAMGICQAIISRIRRQGADQLPNQRIKKKEA</sequence>
<dbReference type="InterPro" id="IPR001182">
    <property type="entry name" value="FtsW/RodA"/>
</dbReference>
<dbReference type="GO" id="GO:0015648">
    <property type="term" value="F:lipid-linked peptidoglycan transporter activity"/>
    <property type="evidence" value="ECO:0007669"/>
    <property type="project" value="TreeGrafter"/>
</dbReference>
<dbReference type="PROSITE" id="PS00428">
    <property type="entry name" value="FTSW_RODA_SPOVE"/>
    <property type="match status" value="1"/>
</dbReference>
<dbReference type="GO" id="GO:0051301">
    <property type="term" value="P:cell division"/>
    <property type="evidence" value="ECO:0007669"/>
    <property type="project" value="InterPro"/>
</dbReference>
<reference evidence="7" key="1">
    <citation type="submission" date="2012-11" db="EMBL/GenBank/DDBJ databases">
        <title>Dependencies among metagenomic species, viruses, plasmids and units of genetic variation.</title>
        <authorList>
            <person name="Nielsen H.B."/>
            <person name="Almeida M."/>
            <person name="Juncker A.S."/>
            <person name="Rasmussen S."/>
            <person name="Li J."/>
            <person name="Sunagawa S."/>
            <person name="Plichta D."/>
            <person name="Gautier L."/>
            <person name="Le Chatelier E."/>
            <person name="Peletier E."/>
            <person name="Bonde I."/>
            <person name="Nielsen T."/>
            <person name="Manichanh C."/>
            <person name="Arumugam M."/>
            <person name="Batto J."/>
            <person name="Santos M.B.Q.D."/>
            <person name="Blom N."/>
            <person name="Borruel N."/>
            <person name="Burgdorf K.S."/>
            <person name="Boumezbeur F."/>
            <person name="Casellas F."/>
            <person name="Dore J."/>
            <person name="Guarner F."/>
            <person name="Hansen T."/>
            <person name="Hildebrand F."/>
            <person name="Kaas R.S."/>
            <person name="Kennedy S."/>
            <person name="Kristiansen K."/>
            <person name="Kultima J.R."/>
            <person name="Leonard P."/>
            <person name="Levenez F."/>
            <person name="Lund O."/>
            <person name="Moumen B."/>
            <person name="Le Paslier D."/>
            <person name="Pons N."/>
            <person name="Pedersen O."/>
            <person name="Prifti E."/>
            <person name="Qin J."/>
            <person name="Raes J."/>
            <person name="Tap J."/>
            <person name="Tims S."/>
            <person name="Ussery D.W."/>
            <person name="Yamada T."/>
            <person name="MetaHit consortium"/>
            <person name="Renault P."/>
            <person name="Sicheritz-Ponten T."/>
            <person name="Bork P."/>
            <person name="Wang J."/>
            <person name="Brunak S."/>
            <person name="Ehrlich S.D."/>
        </authorList>
    </citation>
    <scope>NUCLEOTIDE SEQUENCE [LARGE SCALE GENOMIC DNA]</scope>
</reference>
<keyword evidence="2 6" id="KW-0812">Transmembrane</keyword>
<keyword evidence="4 6" id="KW-1133">Transmembrane helix</keyword>
<dbReference type="PANTHER" id="PTHR30474">
    <property type="entry name" value="CELL CYCLE PROTEIN"/>
    <property type="match status" value="1"/>
</dbReference>
<evidence type="ECO:0000256" key="2">
    <source>
        <dbReference type="ARBA" id="ARBA00022692"/>
    </source>
</evidence>
<dbReference type="GO" id="GO:0005886">
    <property type="term" value="C:plasma membrane"/>
    <property type="evidence" value="ECO:0007669"/>
    <property type="project" value="TreeGrafter"/>
</dbReference>
<dbReference type="EMBL" id="CBIN010000119">
    <property type="protein sequence ID" value="CDE22666.1"/>
    <property type="molecule type" value="Genomic_DNA"/>
</dbReference>
<evidence type="ECO:0000313" key="8">
    <source>
        <dbReference type="Proteomes" id="UP000018093"/>
    </source>
</evidence>
<keyword evidence="5 6" id="KW-0472">Membrane</keyword>
<accession>R7G6V4</accession>
<proteinExistence type="predicted"/>
<dbReference type="Proteomes" id="UP000018093">
    <property type="component" value="Unassembled WGS sequence"/>
</dbReference>
<evidence type="ECO:0000256" key="3">
    <source>
        <dbReference type="ARBA" id="ARBA00022960"/>
    </source>
</evidence>
<dbReference type="GO" id="GO:0008360">
    <property type="term" value="P:regulation of cell shape"/>
    <property type="evidence" value="ECO:0007669"/>
    <property type="project" value="UniProtKB-KW"/>
</dbReference>
<dbReference type="Pfam" id="PF01098">
    <property type="entry name" value="FTSW_RODA_SPOVE"/>
    <property type="match status" value="1"/>
</dbReference>
<evidence type="ECO:0000256" key="1">
    <source>
        <dbReference type="ARBA" id="ARBA00004141"/>
    </source>
</evidence>
<protein>
    <submittedName>
        <fullName evidence="7">Cell cycle protein FtsW/RodA/SpoVE family</fullName>
    </submittedName>
</protein>
<name>R7G6V4_9FIRM</name>
<evidence type="ECO:0000313" key="7">
    <source>
        <dbReference type="EMBL" id="CDE22666.1"/>
    </source>
</evidence>
<evidence type="ECO:0000256" key="4">
    <source>
        <dbReference type="ARBA" id="ARBA00022989"/>
    </source>
</evidence>
<feature type="transmembrane region" description="Helical" evidence="6">
    <location>
        <begin position="33"/>
        <end position="56"/>
    </location>
</feature>
<organism evidence="7 8">
    <name type="scientific">Amedibacillus dolichus CAG:375</name>
    <dbReference type="NCBI Taxonomy" id="1263076"/>
    <lineage>
        <taxon>Bacteria</taxon>
        <taxon>Bacillati</taxon>
        <taxon>Bacillota</taxon>
        <taxon>Erysipelotrichia</taxon>
        <taxon>Erysipelotrichales</taxon>
        <taxon>Erysipelotrichaceae</taxon>
        <taxon>Amedibacillus</taxon>
    </lineage>
</organism>
<evidence type="ECO:0000256" key="5">
    <source>
        <dbReference type="ARBA" id="ARBA00023136"/>
    </source>
</evidence>
<dbReference type="AlphaFoldDB" id="R7G6V4"/>
<comment type="caution">
    <text evidence="7">The sequence shown here is derived from an EMBL/GenBank/DDBJ whole genome shotgun (WGS) entry which is preliminary data.</text>
</comment>
<gene>
    <name evidence="7" type="ORF">BN631_01164</name>
</gene>
<keyword evidence="3" id="KW-0133">Cell shape</keyword>
<dbReference type="GO" id="GO:0032153">
    <property type="term" value="C:cell division site"/>
    <property type="evidence" value="ECO:0007669"/>
    <property type="project" value="TreeGrafter"/>
</dbReference>
<feature type="transmembrane region" description="Helical" evidence="6">
    <location>
        <begin position="7"/>
        <end position="27"/>
    </location>
</feature>
<evidence type="ECO:0000256" key="6">
    <source>
        <dbReference type="SAM" id="Phobius"/>
    </source>
</evidence>
<comment type="subcellular location">
    <subcellularLocation>
        <location evidence="1">Membrane</location>
        <topology evidence="1">Multi-pass membrane protein</topology>
    </subcellularLocation>
</comment>
<dbReference type="InterPro" id="IPR018365">
    <property type="entry name" value="Cell_cycle_FtsW-rel_CS"/>
</dbReference>